<protein>
    <submittedName>
        <fullName evidence="2">Uncharacterized protein</fullName>
    </submittedName>
</protein>
<evidence type="ECO:0000256" key="1">
    <source>
        <dbReference type="SAM" id="MobiDB-lite"/>
    </source>
</evidence>
<organism evidence="2 3">
    <name type="scientific">Rhodococcus ruber</name>
    <dbReference type="NCBI Taxonomy" id="1830"/>
    <lineage>
        <taxon>Bacteria</taxon>
        <taxon>Bacillati</taxon>
        <taxon>Actinomycetota</taxon>
        <taxon>Actinomycetes</taxon>
        <taxon>Mycobacteriales</taxon>
        <taxon>Nocardiaceae</taxon>
        <taxon>Rhodococcus</taxon>
    </lineage>
</organism>
<accession>A0A098BL19</accession>
<dbReference type="EMBL" id="CCSD01000056">
    <property type="protein sequence ID" value="CDZ88902.1"/>
    <property type="molecule type" value="Genomic_DNA"/>
</dbReference>
<name>A0A098BL19_9NOCA</name>
<dbReference type="Proteomes" id="UP000042997">
    <property type="component" value="Unassembled WGS sequence"/>
</dbReference>
<evidence type="ECO:0000313" key="3">
    <source>
        <dbReference type="Proteomes" id="UP000042997"/>
    </source>
</evidence>
<feature type="region of interest" description="Disordered" evidence="1">
    <location>
        <begin position="1"/>
        <end position="23"/>
    </location>
</feature>
<evidence type="ECO:0000313" key="2">
    <source>
        <dbReference type="EMBL" id="CDZ88902.1"/>
    </source>
</evidence>
<reference evidence="2 3" key="1">
    <citation type="journal article" date="2014" name="Genome Announc.">
        <title>Draft Genome Sequence of Propane- and Butane-Oxidizing Actinobacterium Rhodococcus ruber IEGM 231.</title>
        <authorList>
            <person name="Ivshina I.B."/>
            <person name="Kuyukina M.S."/>
            <person name="Krivoruchko A.V."/>
            <person name="Barbe V."/>
            <person name="Fischer C."/>
        </authorList>
    </citation>
    <scope>NUCLEOTIDE SEQUENCE [LARGE SCALE GENOMIC DNA]</scope>
</reference>
<sequence>MWPGSDPVWAGGSSQRTPGGGIPGFVVHQDPFHLAAPHRQLGFGQRVARVDGVPEGRPAHRLIDQVAHLDEPGAVGDLRTEVRGRLLLDHPAQDSFERQQLGPEFLVAARGEPQLHRGPEVRLPEVPPHPIDRDGDTFDRVGGPGMVAVEALDPLGGEVVHGGDEQGVPRRVVVQQPSAGHAGSLLDAHRGGVGVAVLDQHGHRRVEDPLAGGAAAFLLAATAGVRGRAAHGDQIRQTGAPARGG</sequence>
<gene>
    <name evidence="2" type="ORF">RHRU231_450069</name>
</gene>
<dbReference type="AlphaFoldDB" id="A0A098BL19"/>
<proteinExistence type="predicted"/>